<dbReference type="InterPro" id="IPR000571">
    <property type="entry name" value="Znf_CCCH"/>
</dbReference>
<feature type="region of interest" description="Disordered" evidence="3">
    <location>
        <begin position="483"/>
        <end position="502"/>
    </location>
</feature>
<organism evidence="5 6">
    <name type="scientific">Polyrhizophydium stewartii</name>
    <dbReference type="NCBI Taxonomy" id="2732419"/>
    <lineage>
        <taxon>Eukaryota</taxon>
        <taxon>Fungi</taxon>
        <taxon>Fungi incertae sedis</taxon>
        <taxon>Chytridiomycota</taxon>
        <taxon>Chytridiomycota incertae sedis</taxon>
        <taxon>Chytridiomycetes</taxon>
        <taxon>Rhizophydiales</taxon>
        <taxon>Rhizophydiales incertae sedis</taxon>
        <taxon>Polyrhizophydium</taxon>
    </lineage>
</organism>
<gene>
    <name evidence="5" type="ORF">HK105_207741</name>
</gene>
<keyword evidence="2" id="KW-0863">Zinc-finger</keyword>
<protein>
    <recommendedName>
        <fullName evidence="4">C3H1-type domain-containing protein</fullName>
    </recommendedName>
</protein>
<dbReference type="InterPro" id="IPR051181">
    <property type="entry name" value="CAF1_poly(A)_ribonucleases"/>
</dbReference>
<evidence type="ECO:0000259" key="4">
    <source>
        <dbReference type="PROSITE" id="PS50103"/>
    </source>
</evidence>
<dbReference type="InterPro" id="IPR012337">
    <property type="entry name" value="RNaseH-like_sf"/>
</dbReference>
<feature type="zinc finger region" description="C3H1-type" evidence="2">
    <location>
        <begin position="329"/>
        <end position="357"/>
    </location>
</feature>
<accession>A0ABR4MZT3</accession>
<dbReference type="Proteomes" id="UP001527925">
    <property type="component" value="Unassembled WGS sequence"/>
</dbReference>
<keyword evidence="6" id="KW-1185">Reference proteome</keyword>
<dbReference type="InterPro" id="IPR036397">
    <property type="entry name" value="RNaseH_sf"/>
</dbReference>
<dbReference type="InterPro" id="IPR006941">
    <property type="entry name" value="RNase_CAF1"/>
</dbReference>
<keyword evidence="2" id="KW-0862">Zinc</keyword>
<proteinExistence type="inferred from homology"/>
<evidence type="ECO:0000313" key="6">
    <source>
        <dbReference type="Proteomes" id="UP001527925"/>
    </source>
</evidence>
<dbReference type="PANTHER" id="PTHR15092:SF37">
    <property type="entry name" value="TARGET OF EGR1 PROTEIN 1"/>
    <property type="match status" value="1"/>
</dbReference>
<evidence type="ECO:0000256" key="3">
    <source>
        <dbReference type="SAM" id="MobiDB-lite"/>
    </source>
</evidence>
<feature type="region of interest" description="Disordered" evidence="3">
    <location>
        <begin position="308"/>
        <end position="331"/>
    </location>
</feature>
<feature type="compositionally biased region" description="Basic and acidic residues" evidence="3">
    <location>
        <begin position="493"/>
        <end position="502"/>
    </location>
</feature>
<dbReference type="SUPFAM" id="SSF53098">
    <property type="entry name" value="Ribonuclease H-like"/>
    <property type="match status" value="1"/>
</dbReference>
<dbReference type="Gene3D" id="3.30.420.10">
    <property type="entry name" value="Ribonuclease H-like superfamily/Ribonuclease H"/>
    <property type="match status" value="1"/>
</dbReference>
<name>A0ABR4MZT3_9FUNG</name>
<dbReference type="PANTHER" id="PTHR15092">
    <property type="entry name" value="POLY A -SPECIFIC RIBONUCLEASE/TARGET OF EGR1, MEMBER 1"/>
    <property type="match status" value="1"/>
</dbReference>
<reference evidence="5 6" key="1">
    <citation type="submission" date="2023-09" db="EMBL/GenBank/DDBJ databases">
        <title>Pangenome analysis of Batrachochytrium dendrobatidis and related Chytrids.</title>
        <authorList>
            <person name="Yacoub M.N."/>
            <person name="Stajich J.E."/>
            <person name="James T.Y."/>
        </authorList>
    </citation>
    <scope>NUCLEOTIDE SEQUENCE [LARGE SCALE GENOMIC DNA]</scope>
    <source>
        <strain evidence="5 6">JEL0888</strain>
    </source>
</reference>
<evidence type="ECO:0000256" key="2">
    <source>
        <dbReference type="PROSITE-ProRule" id="PRU00723"/>
    </source>
</evidence>
<feature type="domain" description="C3H1-type" evidence="4">
    <location>
        <begin position="329"/>
        <end position="357"/>
    </location>
</feature>
<keyword evidence="2" id="KW-0479">Metal-binding</keyword>
<dbReference type="PROSITE" id="PS50103">
    <property type="entry name" value="ZF_C3H1"/>
    <property type="match status" value="1"/>
</dbReference>
<evidence type="ECO:0000313" key="5">
    <source>
        <dbReference type="EMBL" id="KAL2912749.1"/>
    </source>
</evidence>
<evidence type="ECO:0000256" key="1">
    <source>
        <dbReference type="ARBA" id="ARBA00008372"/>
    </source>
</evidence>
<comment type="caution">
    <text evidence="5">The sequence shown here is derived from an EMBL/GenBank/DDBJ whole genome shotgun (WGS) entry which is preliminary data.</text>
</comment>
<comment type="similarity">
    <text evidence="1">Belongs to the CAF1 family.</text>
</comment>
<sequence>MDDVPNGAGASADPRADEAAVAPELAAAAAAAARARLASFNSVDRHNLAALSLTIQHIISRAAHIAVDTEFTGLGSPELSRQKNIEDRYRALVDVVRSHALVAFGLAVFEKPDPRTRPTHYAVHSFQFSMLCRKEHKVSPSSMSFLIEHGFDFNAQIRHGIPYTPGNDVPDEPSADSNAIMRAIFNRIVAAKVPVVVHNGLLDAMFIYHSFYADLPAELSIFVSDMHDLFGSTGGFFDTKYISEFVSREPRTFLSYLFRKSEREEEVRKETPGQSFITIDAKQRIMHPATRSSLSLAELGLVDNSYNSSRKGAGKKSDQKGQQQQQKGKQGKPYCEVYAAHGFCSAYSKCPKSHDLDYILDWEETELASKLTPKERDAAKLRRAKRKALAEAMSAASAPLAKRAATGHAGALASGAAASGQVVDAPAAAAPAASFETYHSACFDAFMTGYIFAHQQLRHADIMTKHRNRVYLIGKPMALRIEQSPYSRTSQQHNDKRMKLGL</sequence>
<feature type="compositionally biased region" description="Low complexity" evidence="3">
    <location>
        <begin position="320"/>
        <end position="331"/>
    </location>
</feature>
<dbReference type="Pfam" id="PF04857">
    <property type="entry name" value="CAF1"/>
    <property type="match status" value="2"/>
</dbReference>
<dbReference type="EMBL" id="JADGIZ020000058">
    <property type="protein sequence ID" value="KAL2912749.1"/>
    <property type="molecule type" value="Genomic_DNA"/>
</dbReference>